<organism evidence="2">
    <name type="scientific">marine sediment metagenome</name>
    <dbReference type="NCBI Taxonomy" id="412755"/>
    <lineage>
        <taxon>unclassified sequences</taxon>
        <taxon>metagenomes</taxon>
        <taxon>ecological metagenomes</taxon>
    </lineage>
</organism>
<evidence type="ECO:0000256" key="1">
    <source>
        <dbReference type="SAM" id="MobiDB-lite"/>
    </source>
</evidence>
<feature type="non-terminal residue" evidence="2">
    <location>
        <position position="162"/>
    </location>
</feature>
<evidence type="ECO:0000313" key="2">
    <source>
        <dbReference type="EMBL" id="KKL89761.1"/>
    </source>
</evidence>
<sequence length="162" mass="18035">MADSFSPTIGQWMPRPYDPSEDTAPEEPTNLTGSGADPTHHIVLSDGERQVGFVITDPSGDRDESSYKRYPKSTPEQPYVTEKQSSFGGGFGQVAFEENRSMYWRSKGVDTPKAALVLAPAFHYAKGTFRKAQHFMPTGACYWHSLNGTYSMRAMPWTTAQE</sequence>
<feature type="region of interest" description="Disordered" evidence="1">
    <location>
        <begin position="56"/>
        <end position="86"/>
    </location>
</feature>
<accession>A0A0F9GGT5</accession>
<reference evidence="2" key="1">
    <citation type="journal article" date="2015" name="Nature">
        <title>Complex archaea that bridge the gap between prokaryotes and eukaryotes.</title>
        <authorList>
            <person name="Spang A."/>
            <person name="Saw J.H."/>
            <person name="Jorgensen S.L."/>
            <person name="Zaremba-Niedzwiedzka K."/>
            <person name="Martijn J."/>
            <person name="Lind A.E."/>
            <person name="van Eijk R."/>
            <person name="Schleper C."/>
            <person name="Guy L."/>
            <person name="Ettema T.J."/>
        </authorList>
    </citation>
    <scope>NUCLEOTIDE SEQUENCE</scope>
</reference>
<feature type="region of interest" description="Disordered" evidence="1">
    <location>
        <begin position="1"/>
        <end position="41"/>
    </location>
</feature>
<protein>
    <submittedName>
        <fullName evidence="2">Uncharacterized protein</fullName>
    </submittedName>
</protein>
<proteinExistence type="predicted"/>
<comment type="caution">
    <text evidence="2">The sequence shown here is derived from an EMBL/GenBank/DDBJ whole genome shotgun (WGS) entry which is preliminary data.</text>
</comment>
<dbReference type="AlphaFoldDB" id="A0A0F9GGT5"/>
<gene>
    <name evidence="2" type="ORF">LCGC14_1911430</name>
</gene>
<name>A0A0F9GGT5_9ZZZZ</name>
<dbReference type="EMBL" id="LAZR01020196">
    <property type="protein sequence ID" value="KKL89761.1"/>
    <property type="molecule type" value="Genomic_DNA"/>
</dbReference>